<evidence type="ECO:0000313" key="1">
    <source>
        <dbReference type="EMBL" id="TRL79234.1"/>
    </source>
</evidence>
<dbReference type="AlphaFoldDB" id="A0AB38PFH1"/>
<gene>
    <name evidence="1" type="ORF">FNL11_01865</name>
</gene>
<accession>A0AB38PFH1</accession>
<dbReference type="RefSeq" id="WP_142837012.1">
    <property type="nucleotide sequence ID" value="NZ_VJMP01000001.1"/>
</dbReference>
<protein>
    <submittedName>
        <fullName evidence="1">Uncharacterized protein</fullName>
    </submittedName>
</protein>
<organism evidence="1 2">
    <name type="scientific">Staphylococcus haemolyticus</name>
    <dbReference type="NCBI Taxonomy" id="1283"/>
    <lineage>
        <taxon>Bacteria</taxon>
        <taxon>Bacillati</taxon>
        <taxon>Bacillota</taxon>
        <taxon>Bacilli</taxon>
        <taxon>Bacillales</taxon>
        <taxon>Staphylococcaceae</taxon>
        <taxon>Staphylococcus</taxon>
    </lineage>
</organism>
<reference evidence="1 2" key="1">
    <citation type="submission" date="2019-07" db="EMBL/GenBank/DDBJ databases">
        <title>Genome Sequencing and Assembly of Staphylococcus haemolyticus SDA2.</title>
        <authorList>
            <person name="Emmons C.B."/>
            <person name="Park C."/>
            <person name="Sevigny J.L."/>
            <person name="Andam C."/>
        </authorList>
    </citation>
    <scope>NUCLEOTIDE SEQUENCE [LARGE SCALE GENOMIC DNA]</scope>
    <source>
        <strain evidence="1 2">SDA2</strain>
    </source>
</reference>
<proteinExistence type="predicted"/>
<evidence type="ECO:0000313" key="2">
    <source>
        <dbReference type="Proteomes" id="UP000316594"/>
    </source>
</evidence>
<dbReference type="EMBL" id="VJMP01000001">
    <property type="protein sequence ID" value="TRL79234.1"/>
    <property type="molecule type" value="Genomic_DNA"/>
</dbReference>
<dbReference type="Proteomes" id="UP000316594">
    <property type="component" value="Unassembled WGS sequence"/>
</dbReference>
<name>A0AB38PFH1_STAHA</name>
<comment type="caution">
    <text evidence="1">The sequence shown here is derived from an EMBL/GenBank/DDBJ whole genome shotgun (WGS) entry which is preliminary data.</text>
</comment>
<sequence length="112" mass="13152">MINQFHNQNVNKMIMTNINKILNKDDSILLSKSVSDTRNGLILDWKDTENNINFYQIIPKEALLPKDEVLLSFQFNNYISKRIHLNNHFITGNEINVLNEANKIILESIFEY</sequence>